<sequence>MIMLLSLVMGDDDDGTIMEMKSDGGQNLERVKAKTVRRLKLVFLIVVHLCAFIRLFLLLNVNSNALCSYECVLTNDDGNYNDDDNDDGSDGYGDDDDNDNDNDNDNDDVNEISHDA</sequence>
<feature type="compositionally biased region" description="Acidic residues" evidence="1">
    <location>
        <begin position="79"/>
        <end position="110"/>
    </location>
</feature>
<reference evidence="4" key="1">
    <citation type="submission" date="2014-03" db="EMBL/GenBank/DDBJ databases">
        <authorList>
            <person name="Aksoy S."/>
            <person name="Warren W."/>
            <person name="Wilson R.K."/>
        </authorList>
    </citation>
    <scope>NUCLEOTIDE SEQUENCE [LARGE SCALE GENOMIC DNA]</scope>
    <source>
        <strain evidence="4">IAEA</strain>
    </source>
</reference>
<reference evidence="3" key="2">
    <citation type="submission" date="2020-05" db="UniProtKB">
        <authorList>
            <consortium name="EnsemblMetazoa"/>
        </authorList>
    </citation>
    <scope>IDENTIFICATION</scope>
    <source>
        <strain evidence="3">IAEA</strain>
    </source>
</reference>
<keyword evidence="2" id="KW-0472">Membrane</keyword>
<keyword evidence="4" id="KW-1185">Reference proteome</keyword>
<evidence type="ECO:0000256" key="1">
    <source>
        <dbReference type="SAM" id="MobiDB-lite"/>
    </source>
</evidence>
<evidence type="ECO:0000313" key="3">
    <source>
        <dbReference type="EnsemblMetazoa" id="GPAI003394-PA"/>
    </source>
</evidence>
<accession>A0A1A9Z4A8</accession>
<dbReference type="EnsemblMetazoa" id="GPAI003394-RA">
    <property type="protein sequence ID" value="GPAI003394-PA"/>
    <property type="gene ID" value="GPAI003394"/>
</dbReference>
<dbReference type="AlphaFoldDB" id="A0A1A9Z4A8"/>
<feature type="region of interest" description="Disordered" evidence="1">
    <location>
        <begin position="76"/>
        <end position="116"/>
    </location>
</feature>
<protein>
    <submittedName>
        <fullName evidence="3">Uncharacterized protein</fullName>
    </submittedName>
</protein>
<evidence type="ECO:0000256" key="2">
    <source>
        <dbReference type="SAM" id="Phobius"/>
    </source>
</evidence>
<dbReference type="Proteomes" id="UP000092445">
    <property type="component" value="Unassembled WGS sequence"/>
</dbReference>
<proteinExistence type="predicted"/>
<feature type="transmembrane region" description="Helical" evidence="2">
    <location>
        <begin position="41"/>
        <end position="61"/>
    </location>
</feature>
<name>A0A1A9Z4A8_GLOPL</name>
<evidence type="ECO:0000313" key="4">
    <source>
        <dbReference type="Proteomes" id="UP000092445"/>
    </source>
</evidence>
<keyword evidence="2" id="KW-1133">Transmembrane helix</keyword>
<keyword evidence="2" id="KW-0812">Transmembrane</keyword>
<dbReference type="VEuPathDB" id="VectorBase:GPAI003394"/>
<organism evidence="3 4">
    <name type="scientific">Glossina pallidipes</name>
    <name type="common">Tsetse fly</name>
    <dbReference type="NCBI Taxonomy" id="7398"/>
    <lineage>
        <taxon>Eukaryota</taxon>
        <taxon>Metazoa</taxon>
        <taxon>Ecdysozoa</taxon>
        <taxon>Arthropoda</taxon>
        <taxon>Hexapoda</taxon>
        <taxon>Insecta</taxon>
        <taxon>Pterygota</taxon>
        <taxon>Neoptera</taxon>
        <taxon>Endopterygota</taxon>
        <taxon>Diptera</taxon>
        <taxon>Brachycera</taxon>
        <taxon>Muscomorpha</taxon>
        <taxon>Hippoboscoidea</taxon>
        <taxon>Glossinidae</taxon>
        <taxon>Glossina</taxon>
    </lineage>
</organism>